<evidence type="ECO:0000259" key="1">
    <source>
        <dbReference type="Pfam" id="PF00534"/>
    </source>
</evidence>
<sequence length="412" mass="47474">MVKDRVVINVAFLSTYPPRVCGIATFTEDLVSEIDKIAPLYNPFVNTNVIAISDDFYLYDEKVIKELKQFEEESYFEVAQFINESDIDLLVIQHEYGIYGGEYGEYLLHLVDNTKKPFIFVLHTVLLNPIDKQKYIVSYIGSKAVKVVTMARNTIELLVNIYNIPEEKILHIPHGVPINTKVDREKLKRELGLEGRFVVSTFGLIGPGKGIEYAIEAIAKVKDKIPSIIYLILGRTHPGVIKHSGESYRDKLMNMVKEYNLEDHVMFVNRYLTLDEILKYLQLSDIYVTPYLSKEQAVSGTLSYALASGKVIISTAYRYAEELLSDGRGILVDFRDSNAIAEAIKEVYYNRDLREGIEKKAFEYGKSMWWNVVAEKYIKLFDEVVNKKIETFSGRRWKKWNLFAPEMNIYSD</sequence>
<dbReference type="InterPro" id="IPR001296">
    <property type="entry name" value="Glyco_trans_1"/>
</dbReference>
<dbReference type="Gene3D" id="3.40.50.2000">
    <property type="entry name" value="Glycogen Phosphorylase B"/>
    <property type="match status" value="2"/>
</dbReference>
<reference evidence="2" key="1">
    <citation type="journal article" date="2020" name="mSystems">
        <title>Genome- and Community-Level Interaction Insights into Carbon Utilization and Element Cycling Functions of Hydrothermarchaeota in Hydrothermal Sediment.</title>
        <authorList>
            <person name="Zhou Z."/>
            <person name="Liu Y."/>
            <person name="Xu W."/>
            <person name="Pan J."/>
            <person name="Luo Z.H."/>
            <person name="Li M."/>
        </authorList>
    </citation>
    <scope>NUCLEOTIDE SEQUENCE [LARGE SCALE GENOMIC DNA]</scope>
    <source>
        <strain evidence="2">SpSt-81</strain>
    </source>
</reference>
<dbReference type="EMBL" id="DTIN01000014">
    <property type="protein sequence ID" value="HFX13490.1"/>
    <property type="molecule type" value="Genomic_DNA"/>
</dbReference>
<dbReference type="Pfam" id="PF00534">
    <property type="entry name" value="Glycos_transf_1"/>
    <property type="match status" value="1"/>
</dbReference>
<dbReference type="PANTHER" id="PTHR12526">
    <property type="entry name" value="GLYCOSYLTRANSFERASE"/>
    <property type="match status" value="1"/>
</dbReference>
<accession>A0A7C3MHV3</accession>
<name>A0A7C3MHV3_DICTH</name>
<proteinExistence type="predicted"/>
<feature type="domain" description="Glycosyl transferase family 1" evidence="1">
    <location>
        <begin position="183"/>
        <end position="362"/>
    </location>
</feature>
<organism evidence="2">
    <name type="scientific">Dictyoglomus thermophilum</name>
    <dbReference type="NCBI Taxonomy" id="14"/>
    <lineage>
        <taxon>Bacteria</taxon>
        <taxon>Pseudomonadati</taxon>
        <taxon>Dictyoglomota</taxon>
        <taxon>Dictyoglomia</taxon>
        <taxon>Dictyoglomales</taxon>
        <taxon>Dictyoglomaceae</taxon>
        <taxon>Dictyoglomus</taxon>
    </lineage>
</organism>
<protein>
    <submittedName>
        <fullName evidence="2">Glycosyltransferase</fullName>
    </submittedName>
</protein>
<gene>
    <name evidence="2" type="ORF">ENW00_04910</name>
</gene>
<dbReference type="SUPFAM" id="SSF53756">
    <property type="entry name" value="UDP-Glycosyltransferase/glycogen phosphorylase"/>
    <property type="match status" value="1"/>
</dbReference>
<comment type="caution">
    <text evidence="2">The sequence shown here is derived from an EMBL/GenBank/DDBJ whole genome shotgun (WGS) entry which is preliminary data.</text>
</comment>
<evidence type="ECO:0000313" key="2">
    <source>
        <dbReference type="EMBL" id="HFX13490.1"/>
    </source>
</evidence>
<keyword evidence="2" id="KW-0808">Transferase</keyword>
<dbReference type="AlphaFoldDB" id="A0A7C3MHV3"/>
<dbReference type="CDD" id="cd03822">
    <property type="entry name" value="GT4_mannosyltransferase-like"/>
    <property type="match status" value="1"/>
</dbReference>
<dbReference type="GO" id="GO:0016757">
    <property type="term" value="F:glycosyltransferase activity"/>
    <property type="evidence" value="ECO:0007669"/>
    <property type="project" value="InterPro"/>
</dbReference>
<dbReference type="PANTHER" id="PTHR12526:SF572">
    <property type="entry name" value="BLL5144 PROTEIN"/>
    <property type="match status" value="1"/>
</dbReference>